<feature type="region of interest" description="Disordered" evidence="1">
    <location>
        <begin position="1"/>
        <end position="47"/>
    </location>
</feature>
<organism evidence="2 3">
    <name type="scientific">Solanum bulbocastanum</name>
    <name type="common">Wild potato</name>
    <dbReference type="NCBI Taxonomy" id="147425"/>
    <lineage>
        <taxon>Eukaryota</taxon>
        <taxon>Viridiplantae</taxon>
        <taxon>Streptophyta</taxon>
        <taxon>Embryophyta</taxon>
        <taxon>Tracheophyta</taxon>
        <taxon>Spermatophyta</taxon>
        <taxon>Magnoliopsida</taxon>
        <taxon>eudicotyledons</taxon>
        <taxon>Gunneridae</taxon>
        <taxon>Pentapetalae</taxon>
        <taxon>asterids</taxon>
        <taxon>lamiids</taxon>
        <taxon>Solanales</taxon>
        <taxon>Solanaceae</taxon>
        <taxon>Solanoideae</taxon>
        <taxon>Solaneae</taxon>
        <taxon>Solanum</taxon>
    </lineage>
</organism>
<dbReference type="Proteomes" id="UP001371456">
    <property type="component" value="Unassembled WGS sequence"/>
</dbReference>
<feature type="compositionally biased region" description="Polar residues" evidence="1">
    <location>
        <begin position="34"/>
        <end position="47"/>
    </location>
</feature>
<evidence type="ECO:0000256" key="1">
    <source>
        <dbReference type="SAM" id="MobiDB-lite"/>
    </source>
</evidence>
<protein>
    <submittedName>
        <fullName evidence="2">Uncharacterized protein</fullName>
    </submittedName>
</protein>
<dbReference type="AlphaFoldDB" id="A0AAN8SWQ1"/>
<dbReference type="EMBL" id="JBANQN010000012">
    <property type="protein sequence ID" value="KAK6773783.1"/>
    <property type="molecule type" value="Genomic_DNA"/>
</dbReference>
<evidence type="ECO:0000313" key="2">
    <source>
        <dbReference type="EMBL" id="KAK6773783.1"/>
    </source>
</evidence>
<sequence>MSHAGHENTHIDHSLDHRAPSTPQHHIQKKKQVSDMSHVNATSQGQV</sequence>
<name>A0AAN8SWQ1_SOLBU</name>
<proteinExistence type="predicted"/>
<comment type="caution">
    <text evidence="2">The sequence shown here is derived from an EMBL/GenBank/DDBJ whole genome shotgun (WGS) entry which is preliminary data.</text>
</comment>
<accession>A0AAN8SWQ1</accession>
<feature type="compositionally biased region" description="Basic and acidic residues" evidence="1">
    <location>
        <begin position="1"/>
        <end position="19"/>
    </location>
</feature>
<reference evidence="2 3" key="1">
    <citation type="submission" date="2024-02" db="EMBL/GenBank/DDBJ databases">
        <title>de novo genome assembly of Solanum bulbocastanum strain 11H21.</title>
        <authorList>
            <person name="Hosaka A.J."/>
        </authorList>
    </citation>
    <scope>NUCLEOTIDE SEQUENCE [LARGE SCALE GENOMIC DNA]</scope>
    <source>
        <tissue evidence="2">Young leaves</tissue>
    </source>
</reference>
<keyword evidence="3" id="KW-1185">Reference proteome</keyword>
<gene>
    <name evidence="2" type="ORF">RDI58_029021</name>
</gene>
<evidence type="ECO:0000313" key="3">
    <source>
        <dbReference type="Proteomes" id="UP001371456"/>
    </source>
</evidence>